<evidence type="ECO:0000313" key="10">
    <source>
        <dbReference type="Proteomes" id="UP001500506"/>
    </source>
</evidence>
<dbReference type="RefSeq" id="WP_232498838.1">
    <property type="nucleotide sequence ID" value="NZ_BAAANH010000005.1"/>
</dbReference>
<evidence type="ECO:0000256" key="4">
    <source>
        <dbReference type="ARBA" id="ARBA00023015"/>
    </source>
</evidence>
<comment type="subcellular location">
    <subcellularLocation>
        <location evidence="1">Membrane</location>
        <topology evidence="1">Single-pass membrane protein</topology>
    </subcellularLocation>
</comment>
<evidence type="ECO:0000256" key="2">
    <source>
        <dbReference type="ARBA" id="ARBA00022692"/>
    </source>
</evidence>
<proteinExistence type="predicted"/>
<keyword evidence="6" id="KW-0804">Transcription</keyword>
<evidence type="ECO:0000256" key="6">
    <source>
        <dbReference type="ARBA" id="ARBA00023163"/>
    </source>
</evidence>
<dbReference type="PANTHER" id="PTHR37461">
    <property type="entry name" value="ANTI-SIGMA-K FACTOR RSKA"/>
    <property type="match status" value="1"/>
</dbReference>
<keyword evidence="4" id="KW-0805">Transcription regulation</keyword>
<evidence type="ECO:0000313" key="9">
    <source>
        <dbReference type="EMBL" id="GAA1764209.1"/>
    </source>
</evidence>
<evidence type="ECO:0000256" key="7">
    <source>
        <dbReference type="SAM" id="Phobius"/>
    </source>
</evidence>
<dbReference type="EMBL" id="BAAANH010000005">
    <property type="protein sequence ID" value="GAA1764209.1"/>
    <property type="molecule type" value="Genomic_DNA"/>
</dbReference>
<evidence type="ECO:0000259" key="8">
    <source>
        <dbReference type="Pfam" id="PF13490"/>
    </source>
</evidence>
<evidence type="ECO:0000256" key="3">
    <source>
        <dbReference type="ARBA" id="ARBA00022989"/>
    </source>
</evidence>
<dbReference type="InterPro" id="IPR051474">
    <property type="entry name" value="Anti-sigma-K/W_factor"/>
</dbReference>
<accession>A0ABN2KTE9</accession>
<dbReference type="PANTHER" id="PTHR37461:SF1">
    <property type="entry name" value="ANTI-SIGMA-K FACTOR RSKA"/>
    <property type="match status" value="1"/>
</dbReference>
<keyword evidence="3 7" id="KW-1133">Transmembrane helix</keyword>
<keyword evidence="2 7" id="KW-0812">Transmembrane</keyword>
<keyword evidence="5 7" id="KW-0472">Membrane</keyword>
<gene>
    <name evidence="9" type="ORF">GCM10009747_24940</name>
</gene>
<dbReference type="Pfam" id="PF13490">
    <property type="entry name" value="zf-HC2"/>
    <property type="match status" value="1"/>
</dbReference>
<sequence>MNPNHARFAEWDSAYVLGALSPAERREFEEHLETCEVCTRAVAELASMPGLLARLAPDRARALAEDPDGASASAPRDDLLEAVRRADRRRRTRRTRYWWGAVAAAAAVAVLAIALPLSLGQPATARESVAFEAAADIPLTATATLTQVGWGTRIELDCRYGGSGESDVDVPAGGWPYSLVVIERDGTRSEVSSWQARPGAGARLSAASAVDLDDIASLEIRAIASGEVLMRGISGEAPGR</sequence>
<dbReference type="InterPro" id="IPR027383">
    <property type="entry name" value="Znf_put"/>
</dbReference>
<organism evidence="9 10">
    <name type="scientific">Agromyces humatus</name>
    <dbReference type="NCBI Taxonomy" id="279573"/>
    <lineage>
        <taxon>Bacteria</taxon>
        <taxon>Bacillati</taxon>
        <taxon>Actinomycetota</taxon>
        <taxon>Actinomycetes</taxon>
        <taxon>Micrococcales</taxon>
        <taxon>Microbacteriaceae</taxon>
        <taxon>Agromyces</taxon>
    </lineage>
</organism>
<comment type="caution">
    <text evidence="9">The sequence shown here is derived from an EMBL/GenBank/DDBJ whole genome shotgun (WGS) entry which is preliminary data.</text>
</comment>
<feature type="transmembrane region" description="Helical" evidence="7">
    <location>
        <begin position="97"/>
        <end position="119"/>
    </location>
</feature>
<protein>
    <submittedName>
        <fullName evidence="9">Zf-HC2 domain-containing protein</fullName>
    </submittedName>
</protein>
<evidence type="ECO:0000256" key="1">
    <source>
        <dbReference type="ARBA" id="ARBA00004167"/>
    </source>
</evidence>
<dbReference type="Proteomes" id="UP001500506">
    <property type="component" value="Unassembled WGS sequence"/>
</dbReference>
<evidence type="ECO:0000256" key="5">
    <source>
        <dbReference type="ARBA" id="ARBA00023136"/>
    </source>
</evidence>
<reference evidence="9 10" key="1">
    <citation type="journal article" date="2019" name="Int. J. Syst. Evol. Microbiol.">
        <title>The Global Catalogue of Microorganisms (GCM) 10K type strain sequencing project: providing services to taxonomists for standard genome sequencing and annotation.</title>
        <authorList>
            <consortium name="The Broad Institute Genomics Platform"/>
            <consortium name="The Broad Institute Genome Sequencing Center for Infectious Disease"/>
            <person name="Wu L."/>
            <person name="Ma J."/>
        </authorList>
    </citation>
    <scope>NUCLEOTIDE SEQUENCE [LARGE SCALE GENOMIC DNA]</scope>
    <source>
        <strain evidence="9 10">JCM 14319</strain>
    </source>
</reference>
<keyword evidence="10" id="KW-1185">Reference proteome</keyword>
<feature type="domain" description="Putative zinc-finger" evidence="8">
    <location>
        <begin position="13"/>
        <end position="38"/>
    </location>
</feature>
<dbReference type="InterPro" id="IPR041916">
    <property type="entry name" value="Anti_sigma_zinc_sf"/>
</dbReference>
<dbReference type="Gene3D" id="1.10.10.1320">
    <property type="entry name" value="Anti-sigma factor, zinc-finger domain"/>
    <property type="match status" value="1"/>
</dbReference>
<name>A0ABN2KTE9_9MICO</name>